<accession>X6MTG9</accession>
<evidence type="ECO:0000313" key="1">
    <source>
        <dbReference type="EMBL" id="ETO16380.1"/>
    </source>
</evidence>
<dbReference type="Proteomes" id="UP000023152">
    <property type="component" value="Unassembled WGS sequence"/>
</dbReference>
<proteinExistence type="predicted"/>
<name>X6MTG9_RETFI</name>
<evidence type="ECO:0000313" key="2">
    <source>
        <dbReference type="Proteomes" id="UP000023152"/>
    </source>
</evidence>
<sequence>MTETKSETLKIPHDNSFLSVGSVANSGARTEHIALANKILSDIETKDKKRAEEILKTFTKQVQMNNIEKDEKETVIRIPVWRNSLIPSKSVNEETQNDIIANVSSMLNQSSVQIKEIKMQLK</sequence>
<dbReference type="EMBL" id="ASPP01018316">
    <property type="protein sequence ID" value="ETO16380.1"/>
    <property type="molecule type" value="Genomic_DNA"/>
</dbReference>
<comment type="caution">
    <text evidence="1">The sequence shown here is derived from an EMBL/GenBank/DDBJ whole genome shotgun (WGS) entry which is preliminary data.</text>
</comment>
<dbReference type="AlphaFoldDB" id="X6MTG9"/>
<organism evidence="1 2">
    <name type="scientific">Reticulomyxa filosa</name>
    <dbReference type="NCBI Taxonomy" id="46433"/>
    <lineage>
        <taxon>Eukaryota</taxon>
        <taxon>Sar</taxon>
        <taxon>Rhizaria</taxon>
        <taxon>Retaria</taxon>
        <taxon>Foraminifera</taxon>
        <taxon>Monothalamids</taxon>
        <taxon>Reticulomyxidae</taxon>
        <taxon>Reticulomyxa</taxon>
    </lineage>
</organism>
<reference evidence="1 2" key="1">
    <citation type="journal article" date="2013" name="Curr. Biol.">
        <title>The Genome of the Foraminiferan Reticulomyxa filosa.</title>
        <authorList>
            <person name="Glockner G."/>
            <person name="Hulsmann N."/>
            <person name="Schleicher M."/>
            <person name="Noegel A.A."/>
            <person name="Eichinger L."/>
            <person name="Gallinger C."/>
            <person name="Pawlowski J."/>
            <person name="Sierra R."/>
            <person name="Euteneuer U."/>
            <person name="Pillet L."/>
            <person name="Moustafa A."/>
            <person name="Platzer M."/>
            <person name="Groth M."/>
            <person name="Szafranski K."/>
            <person name="Schliwa M."/>
        </authorList>
    </citation>
    <scope>NUCLEOTIDE SEQUENCE [LARGE SCALE GENOMIC DNA]</scope>
</reference>
<gene>
    <name evidence="1" type="ORF">RFI_20971</name>
</gene>
<keyword evidence="2" id="KW-1185">Reference proteome</keyword>
<protein>
    <submittedName>
        <fullName evidence="1">Uncharacterized protein</fullName>
    </submittedName>
</protein>